<dbReference type="InterPro" id="IPR011010">
    <property type="entry name" value="DNA_brk_join_enz"/>
</dbReference>
<keyword evidence="2" id="KW-0229">DNA integration</keyword>
<dbReference type="GO" id="GO:0015074">
    <property type="term" value="P:DNA integration"/>
    <property type="evidence" value="ECO:0007669"/>
    <property type="project" value="UniProtKB-KW"/>
</dbReference>
<feature type="domain" description="Tyr recombinase" evidence="7">
    <location>
        <begin position="189"/>
        <end position="386"/>
    </location>
</feature>
<dbReference type="InterPro" id="IPR044068">
    <property type="entry name" value="CB"/>
</dbReference>
<evidence type="ECO:0000259" key="8">
    <source>
        <dbReference type="PROSITE" id="PS51900"/>
    </source>
</evidence>
<dbReference type="AlphaFoldDB" id="A0A238ZH33"/>
<dbReference type="GO" id="GO:0006310">
    <property type="term" value="P:DNA recombination"/>
    <property type="evidence" value="ECO:0007669"/>
    <property type="project" value="UniProtKB-KW"/>
</dbReference>
<comment type="similarity">
    <text evidence="1">Belongs to the 'phage' integrase family.</text>
</comment>
<proteinExistence type="inferred from homology"/>
<evidence type="ECO:0000256" key="4">
    <source>
        <dbReference type="ARBA" id="ARBA00023172"/>
    </source>
</evidence>
<dbReference type="CDD" id="cd01189">
    <property type="entry name" value="INT_ICEBs1_C_like"/>
    <property type="match status" value="1"/>
</dbReference>
<evidence type="ECO:0000313" key="9">
    <source>
        <dbReference type="EMBL" id="SNR82338.1"/>
    </source>
</evidence>
<evidence type="ECO:0000256" key="2">
    <source>
        <dbReference type="ARBA" id="ARBA00022908"/>
    </source>
</evidence>
<dbReference type="GO" id="GO:0003677">
    <property type="term" value="F:DNA binding"/>
    <property type="evidence" value="ECO:0007669"/>
    <property type="project" value="UniProtKB-UniRule"/>
</dbReference>
<dbReference type="Gene3D" id="1.10.443.10">
    <property type="entry name" value="Intergrase catalytic core"/>
    <property type="match status" value="1"/>
</dbReference>
<gene>
    <name evidence="9" type="ORF">SAMN04488107_0061</name>
</gene>
<dbReference type="PROSITE" id="PS51898">
    <property type="entry name" value="TYR_RECOMBINASE"/>
    <property type="match status" value="1"/>
</dbReference>
<dbReference type="Pfam" id="PF22022">
    <property type="entry name" value="Phage_int_M"/>
    <property type="match status" value="1"/>
</dbReference>
<evidence type="ECO:0000259" key="7">
    <source>
        <dbReference type="PROSITE" id="PS51898"/>
    </source>
</evidence>
<dbReference type="PANTHER" id="PTHR30629">
    <property type="entry name" value="PROPHAGE INTEGRASE"/>
    <property type="match status" value="1"/>
</dbReference>
<dbReference type="InterPro" id="IPR050808">
    <property type="entry name" value="Phage_Integrase"/>
</dbReference>
<evidence type="ECO:0000256" key="6">
    <source>
        <dbReference type="SAM" id="MobiDB-lite"/>
    </source>
</evidence>
<feature type="domain" description="Core-binding (CB)" evidence="8">
    <location>
        <begin position="87"/>
        <end position="168"/>
    </location>
</feature>
<keyword evidence="3 5" id="KW-0238">DNA-binding</keyword>
<protein>
    <submittedName>
        <fullName evidence="9">Site-specific recombinase XerD</fullName>
    </submittedName>
</protein>
<evidence type="ECO:0000256" key="3">
    <source>
        <dbReference type="ARBA" id="ARBA00023125"/>
    </source>
</evidence>
<dbReference type="PROSITE" id="PS51900">
    <property type="entry name" value="CB"/>
    <property type="match status" value="1"/>
</dbReference>
<organism evidence="9 10">
    <name type="scientific">Geodermatophilus saharensis</name>
    <dbReference type="NCBI Taxonomy" id="1137994"/>
    <lineage>
        <taxon>Bacteria</taxon>
        <taxon>Bacillati</taxon>
        <taxon>Actinomycetota</taxon>
        <taxon>Actinomycetes</taxon>
        <taxon>Geodermatophilales</taxon>
        <taxon>Geodermatophilaceae</taxon>
        <taxon>Geodermatophilus</taxon>
    </lineage>
</organism>
<reference evidence="10" key="1">
    <citation type="submission" date="2017-06" db="EMBL/GenBank/DDBJ databases">
        <authorList>
            <person name="Varghese N."/>
            <person name="Submissions S."/>
        </authorList>
    </citation>
    <scope>NUCLEOTIDE SEQUENCE [LARGE SCALE GENOMIC DNA]</scope>
    <source>
        <strain evidence="10">DSM 45423</strain>
    </source>
</reference>
<keyword evidence="4" id="KW-0233">DNA recombination</keyword>
<dbReference type="InterPro" id="IPR013762">
    <property type="entry name" value="Integrase-like_cat_sf"/>
</dbReference>
<sequence length="451" mass="48971">MNGDRRGRVYRRCSCRDRAGKQLGQTCPRLATDGKHGTWYFAVDMPTTAGKRSTMRRGGFPTKAAANRALADIANRTAQGVRVDDRETVATFLARWLQVKAGEAKPTTLRSYRAHVERVIVPAIGHIPIEKLRAEHVEQLLVDAADGRGPVTVRRIHATLRSALSYGVRTRRLPFNVASNVTPPNGARPEVRPWSAAELAAFLRHAETDRLGPLFEVIAACGLRRGEALGLRWSDLDLTNRTARIRQTVVDIGGRLQFSTPKTRSSEATVPLTERAVQALLQVRLGQDLDRQGWGDAYEAHDLVFARENGAPLRPEYVTRRFVALTKAAGLRQVRLHDLRHGAASLMLAAGVPMAIVSKMLRHSSIGITVDTYGHLSEDTARTASDAMAAALEQAFATTAAAAGDHTATTAAAGDAPQTDQTGEPAGQHGGPRGDRTHNPRIKSPLLCQLS</sequence>
<evidence type="ECO:0000313" key="10">
    <source>
        <dbReference type="Proteomes" id="UP000198386"/>
    </source>
</evidence>
<evidence type="ECO:0000256" key="1">
    <source>
        <dbReference type="ARBA" id="ARBA00008857"/>
    </source>
</evidence>
<dbReference type="InterPro" id="IPR053876">
    <property type="entry name" value="Phage_int_M"/>
</dbReference>
<dbReference type="InterPro" id="IPR002104">
    <property type="entry name" value="Integrase_catalytic"/>
</dbReference>
<dbReference type="Pfam" id="PF00589">
    <property type="entry name" value="Phage_integrase"/>
    <property type="match status" value="1"/>
</dbReference>
<dbReference type="InterPro" id="IPR010998">
    <property type="entry name" value="Integrase_recombinase_N"/>
</dbReference>
<dbReference type="Gene3D" id="1.10.150.130">
    <property type="match status" value="1"/>
</dbReference>
<feature type="compositionally biased region" description="Low complexity" evidence="6">
    <location>
        <begin position="411"/>
        <end position="422"/>
    </location>
</feature>
<evidence type="ECO:0000256" key="5">
    <source>
        <dbReference type="PROSITE-ProRule" id="PRU01248"/>
    </source>
</evidence>
<keyword evidence="10" id="KW-1185">Reference proteome</keyword>
<feature type="region of interest" description="Disordered" evidence="6">
    <location>
        <begin position="411"/>
        <end position="451"/>
    </location>
</feature>
<dbReference type="EMBL" id="FZOH01000001">
    <property type="protein sequence ID" value="SNR82338.1"/>
    <property type="molecule type" value="Genomic_DNA"/>
</dbReference>
<name>A0A238ZH33_9ACTN</name>
<dbReference type="PANTHER" id="PTHR30629:SF2">
    <property type="entry name" value="PROPHAGE INTEGRASE INTS-RELATED"/>
    <property type="match status" value="1"/>
</dbReference>
<dbReference type="Proteomes" id="UP000198386">
    <property type="component" value="Unassembled WGS sequence"/>
</dbReference>
<dbReference type="AntiFam" id="ANF00012">
    <property type="entry name" value="tRNA translation"/>
</dbReference>
<accession>A0A238ZH33</accession>
<dbReference type="SUPFAM" id="SSF56349">
    <property type="entry name" value="DNA breaking-rejoining enzymes"/>
    <property type="match status" value="1"/>
</dbReference>